<dbReference type="Gene3D" id="3.30.310.50">
    <property type="entry name" value="Alpha-D-phosphohexomutase, C-terminal domain"/>
    <property type="match status" value="1"/>
</dbReference>
<protein>
    <recommendedName>
        <fullName evidence="3">2,4-dihydroxyhept-2-ene-1,7-dioic acid aldolase</fullName>
    </recommendedName>
</protein>
<keyword evidence="2" id="KW-1185">Reference proteome</keyword>
<dbReference type="Proteomes" id="UP000037178">
    <property type="component" value="Unassembled WGS sequence"/>
</dbReference>
<dbReference type="InterPro" id="IPR014543">
    <property type="entry name" value="UCP028291"/>
</dbReference>
<dbReference type="Pfam" id="PF09981">
    <property type="entry name" value="DUF2218"/>
    <property type="match status" value="1"/>
</dbReference>
<reference evidence="1 2" key="1">
    <citation type="submission" date="2015-06" db="EMBL/GenBank/DDBJ databases">
        <title>Draft genome sequence of an Alphaproteobacteria species associated to the Mediterranean sponge Oscarella lobularis.</title>
        <authorList>
            <person name="Jourda C."/>
            <person name="Santini S."/>
            <person name="Claverie J.-M."/>
        </authorList>
    </citation>
    <scope>NUCLEOTIDE SEQUENCE [LARGE SCALE GENOMIC DNA]</scope>
    <source>
        <strain evidence="1">IGS</strain>
    </source>
</reference>
<evidence type="ECO:0000313" key="1">
    <source>
        <dbReference type="EMBL" id="KMW56196.1"/>
    </source>
</evidence>
<name>A0A0J9DZV2_9RHOB</name>
<dbReference type="AlphaFoldDB" id="A0A0J9DZV2"/>
<comment type="caution">
    <text evidence="1">The sequence shown here is derived from an EMBL/GenBank/DDBJ whole genome shotgun (WGS) entry which is preliminary data.</text>
</comment>
<dbReference type="EMBL" id="LFTY01000002">
    <property type="protein sequence ID" value="KMW56196.1"/>
    <property type="molecule type" value="Genomic_DNA"/>
</dbReference>
<evidence type="ECO:0000313" key="2">
    <source>
        <dbReference type="Proteomes" id="UP000037178"/>
    </source>
</evidence>
<dbReference type="OrthoDB" id="9806511at2"/>
<proteinExistence type="predicted"/>
<sequence length="94" mass="10706">MSQTTAIVATKNASRYLQQLCKHFAHKVEVEFTRAEGTVTLPFGTCRLSADPEHLSMSGASEADNLPRLERFLENHLARFAFRENPTIEWQRSI</sequence>
<organism evidence="1 2">
    <name type="scientific">Candidatus Rhodobacter oscarellae</name>
    <dbReference type="NCBI Taxonomy" id="1675527"/>
    <lineage>
        <taxon>Bacteria</taxon>
        <taxon>Pseudomonadati</taxon>
        <taxon>Pseudomonadota</taxon>
        <taxon>Alphaproteobacteria</taxon>
        <taxon>Rhodobacterales</taxon>
        <taxon>Rhodobacter group</taxon>
        <taxon>Rhodobacter</taxon>
    </lineage>
</organism>
<evidence type="ECO:0008006" key="3">
    <source>
        <dbReference type="Google" id="ProtNLM"/>
    </source>
</evidence>
<gene>
    <name evidence="1" type="ORF">AIOL_001148</name>
</gene>
<dbReference type="PIRSF" id="PIRSF028291">
    <property type="entry name" value="UCP028291"/>
    <property type="match status" value="1"/>
</dbReference>
<dbReference type="RefSeq" id="WP_049642116.1">
    <property type="nucleotide sequence ID" value="NZ_LFTY01000002.1"/>
</dbReference>
<accession>A0A0J9DZV2</accession>
<dbReference type="PATRIC" id="fig|1675527.3.peg.1221"/>
<dbReference type="STRING" id="1675527.AIOL_001148"/>